<evidence type="ECO:0000256" key="2">
    <source>
        <dbReference type="ARBA" id="ARBA00023002"/>
    </source>
</evidence>
<dbReference type="CDD" id="cd00567">
    <property type="entry name" value="ACAD"/>
    <property type="match status" value="1"/>
</dbReference>
<evidence type="ECO:0000259" key="5">
    <source>
        <dbReference type="Pfam" id="PF08028"/>
    </source>
</evidence>
<proteinExistence type="predicted"/>
<dbReference type="PIRSF" id="PIRSF016578">
    <property type="entry name" value="HsaA"/>
    <property type="match status" value="1"/>
</dbReference>
<sequence length="394" mass="41844">MTIELGATTPTVDARSALPPVDVTDDALAAVTAQLAATAEEHDRSAEFPWRGLRVVHGAGLLRLGIAPRYGGADLSSVDSIRVFGALGQGDPSVALITAMTVFQHALQSKDPWWPDELYRKVVRDSLEQPVLINAIRAEHELGAPVRGGLPATTIRRTASGWVLNGHKGYATGSEGLSYHLVWAATDDADPLQGHAIVPGDSPGIRIERTWDHLGLRASSTHDAIYTDVEIPAENFQGAPASEHRGDAAFAGVALGASALYVGVARAARDFFARFAQERVPTGLGRPIATTERIQAVAGEIEAQLVLAEELAFGLGRRIDAGESIPPQRLVLAKPLIVRAAVTAVQTAVAAIGNPALTRHNPLERHLRDVLCARVHPPQEDTALLVAGRHALAR</sequence>
<dbReference type="Gene3D" id="1.10.540.10">
    <property type="entry name" value="Acyl-CoA dehydrogenase/oxidase, N-terminal domain"/>
    <property type="match status" value="1"/>
</dbReference>
<dbReference type="InterPro" id="IPR006091">
    <property type="entry name" value="Acyl-CoA_Oxase/DH_mid-dom"/>
</dbReference>
<keyword evidence="7" id="KW-1185">Reference proteome</keyword>
<dbReference type="AlphaFoldDB" id="A0A1S1PRR0"/>
<dbReference type="PANTHER" id="PTHR43884:SF25">
    <property type="entry name" value="ACYL-COA DEHYDROGENASE YDBM-RELATED"/>
    <property type="match status" value="1"/>
</dbReference>
<dbReference type="InterPro" id="IPR013107">
    <property type="entry name" value="Acyl-CoA_DH_C"/>
</dbReference>
<evidence type="ECO:0000259" key="4">
    <source>
        <dbReference type="Pfam" id="PF02771"/>
    </source>
</evidence>
<keyword evidence="1" id="KW-0285">Flavoprotein</keyword>
<protein>
    <submittedName>
        <fullName evidence="6">Acyl-CoA dehydrogenase</fullName>
    </submittedName>
</protein>
<evidence type="ECO:0000313" key="7">
    <source>
        <dbReference type="Proteomes" id="UP000179769"/>
    </source>
</evidence>
<dbReference type="InterPro" id="IPR009100">
    <property type="entry name" value="AcylCoA_DH/oxidase_NM_dom_sf"/>
</dbReference>
<dbReference type="SUPFAM" id="SSF47203">
    <property type="entry name" value="Acyl-CoA dehydrogenase C-terminal domain-like"/>
    <property type="match status" value="1"/>
</dbReference>
<reference evidence="7" key="1">
    <citation type="submission" date="2016-07" db="EMBL/GenBank/DDBJ databases">
        <title>Frankia sp. NRRL B-16219 Genome sequencing.</title>
        <authorList>
            <person name="Ghodhbane-Gtari F."/>
            <person name="Swanson E."/>
            <person name="Gueddou A."/>
            <person name="Louati M."/>
            <person name="Nouioui I."/>
            <person name="Hezbri K."/>
            <person name="Abebe-Akele F."/>
            <person name="Simpson S."/>
            <person name="Morris K."/>
            <person name="Thomas K."/>
            <person name="Gtari M."/>
            <person name="Tisa L.S."/>
        </authorList>
    </citation>
    <scope>NUCLEOTIDE SEQUENCE [LARGE SCALE GENOMIC DNA]</scope>
    <source>
        <strain evidence="7">NRRL B-16219</strain>
    </source>
</reference>
<dbReference type="Gene3D" id="1.20.140.10">
    <property type="entry name" value="Butyryl-CoA Dehydrogenase, subunit A, domain 3"/>
    <property type="match status" value="1"/>
</dbReference>
<dbReference type="GO" id="GO:0050660">
    <property type="term" value="F:flavin adenine dinucleotide binding"/>
    <property type="evidence" value="ECO:0007669"/>
    <property type="project" value="InterPro"/>
</dbReference>
<feature type="domain" description="Acyl-CoA oxidase/dehydrogenase middle" evidence="3">
    <location>
        <begin position="152"/>
        <end position="229"/>
    </location>
</feature>
<dbReference type="Proteomes" id="UP000179769">
    <property type="component" value="Unassembled WGS sequence"/>
</dbReference>
<dbReference type="Gene3D" id="2.40.110.10">
    <property type="entry name" value="Butyryl-CoA Dehydrogenase, subunit A, domain 2"/>
    <property type="match status" value="1"/>
</dbReference>
<dbReference type="Pfam" id="PF02771">
    <property type="entry name" value="Acyl-CoA_dh_N"/>
    <property type="match status" value="1"/>
</dbReference>
<dbReference type="InterPro" id="IPR013786">
    <property type="entry name" value="AcylCoA_DH/ox_N"/>
</dbReference>
<evidence type="ECO:0000259" key="3">
    <source>
        <dbReference type="Pfam" id="PF02770"/>
    </source>
</evidence>
<dbReference type="EMBL" id="MAXA01000235">
    <property type="protein sequence ID" value="OHV24370.1"/>
    <property type="molecule type" value="Genomic_DNA"/>
</dbReference>
<feature type="domain" description="Acyl-CoA dehydrogenase C-terminal" evidence="5">
    <location>
        <begin position="256"/>
        <end position="376"/>
    </location>
</feature>
<dbReference type="OrthoDB" id="2986495at2"/>
<dbReference type="Pfam" id="PF02770">
    <property type="entry name" value="Acyl-CoA_dh_M"/>
    <property type="match status" value="1"/>
</dbReference>
<evidence type="ECO:0000313" key="6">
    <source>
        <dbReference type="EMBL" id="OHV24370.1"/>
    </source>
</evidence>
<evidence type="ECO:0000256" key="1">
    <source>
        <dbReference type="ARBA" id="ARBA00022630"/>
    </source>
</evidence>
<accession>A0A1S1PRR0</accession>
<gene>
    <name evidence="6" type="ORF">BBK14_05810</name>
</gene>
<feature type="domain" description="Acyl-CoA dehydrogenase/oxidase N-terminal" evidence="4">
    <location>
        <begin position="28"/>
        <end position="100"/>
    </location>
</feature>
<keyword evidence="2" id="KW-0560">Oxidoreductase</keyword>
<dbReference type="Pfam" id="PF08028">
    <property type="entry name" value="Acyl-CoA_dh_2"/>
    <property type="match status" value="1"/>
</dbReference>
<dbReference type="SUPFAM" id="SSF56645">
    <property type="entry name" value="Acyl-CoA dehydrogenase NM domain-like"/>
    <property type="match status" value="1"/>
</dbReference>
<comment type="caution">
    <text evidence="6">The sequence shown here is derived from an EMBL/GenBank/DDBJ whole genome shotgun (WGS) entry which is preliminary data.</text>
</comment>
<organism evidence="6 7">
    <name type="scientific">Parafrankia soli</name>
    <dbReference type="NCBI Taxonomy" id="2599596"/>
    <lineage>
        <taxon>Bacteria</taxon>
        <taxon>Bacillati</taxon>
        <taxon>Actinomycetota</taxon>
        <taxon>Actinomycetes</taxon>
        <taxon>Frankiales</taxon>
        <taxon>Frankiaceae</taxon>
        <taxon>Parafrankia</taxon>
    </lineage>
</organism>
<name>A0A1S1PRR0_9ACTN</name>
<dbReference type="InterPro" id="IPR036250">
    <property type="entry name" value="AcylCo_DH-like_C"/>
</dbReference>
<dbReference type="InterPro" id="IPR037069">
    <property type="entry name" value="AcylCoA_DH/ox_N_sf"/>
</dbReference>
<dbReference type="InterPro" id="IPR046373">
    <property type="entry name" value="Acyl-CoA_Oxase/DH_mid-dom_sf"/>
</dbReference>
<dbReference type="GO" id="GO:0003995">
    <property type="term" value="F:acyl-CoA dehydrogenase activity"/>
    <property type="evidence" value="ECO:0007669"/>
    <property type="project" value="TreeGrafter"/>
</dbReference>
<dbReference type="RefSeq" id="WP_071065549.1">
    <property type="nucleotide sequence ID" value="NZ_MAXA01000235.1"/>
</dbReference>
<dbReference type="PANTHER" id="PTHR43884">
    <property type="entry name" value="ACYL-COA DEHYDROGENASE"/>
    <property type="match status" value="1"/>
</dbReference>